<dbReference type="CDD" id="cd14727">
    <property type="entry name" value="ChanN-like"/>
    <property type="match status" value="1"/>
</dbReference>
<dbReference type="InterPro" id="IPR016773">
    <property type="entry name" value="Fe3_uptake_reg_CjrA_prd"/>
</dbReference>
<dbReference type="Gene3D" id="1.10.8.760">
    <property type="entry name" value="Haem-binding uptake, Tiki superfamily, ChaN, domain 2"/>
    <property type="match status" value="1"/>
</dbReference>
<dbReference type="Proteomes" id="UP001063816">
    <property type="component" value="Unassembled WGS sequence"/>
</dbReference>
<evidence type="ECO:0000313" key="3">
    <source>
        <dbReference type="Proteomes" id="UP001063816"/>
    </source>
</evidence>
<dbReference type="AlphaFoldDB" id="A0A9J6PUW3"/>
<dbReference type="SUPFAM" id="SSF159501">
    <property type="entry name" value="EreA/ChaN-like"/>
    <property type="match status" value="1"/>
</dbReference>
<evidence type="ECO:0000259" key="1">
    <source>
        <dbReference type="Pfam" id="PF04187"/>
    </source>
</evidence>
<gene>
    <name evidence="2" type="ORF">M8014_07210</name>
</gene>
<sequence>MLNQGNFFKPLVLGSILLIAGCHSPPSVTESKTQLAIDCDCIQDVATGRSITPADLMAELASAPVVIVGEEHTNQRHHQIEQWLLQNLNKTRQQGSVLLEMINSDQQAAVDRVKAQSLAGTRVSATRAAEAMRWNSGWPWALYRDVVMTALEGPGPLLAANISREQVSALYKNPVFPPGAASSREQVREALSAIIYLMHDGQLTGEQVHAMLSIQQQRDRFMAEQLRRAPRPALLIAGGYHAAKDIGVPLHLADLNVEPPVVVMLTTDGTKVSAKQADYIWSVPAQKQP</sequence>
<dbReference type="Gene3D" id="3.40.50.11550">
    <property type="match status" value="1"/>
</dbReference>
<reference evidence="2" key="1">
    <citation type="submission" date="2022-05" db="EMBL/GenBank/DDBJ databases">
        <title>Description of a novel species of Leclercia; Leclercia tamurae and the Proposal for a Novel Genus Silvania gen. nov. Containing Two Novel Species Silvania hatchlandensis sp. nov. and Silvania confinis sp. nov. Isolated from the Rhizosphere of Oak.</title>
        <authorList>
            <person name="Maddock D.W."/>
            <person name="Brady C.L."/>
            <person name="Denman S."/>
            <person name="Arnold D."/>
        </authorList>
    </citation>
    <scope>NUCLEOTIDE SEQUENCE</scope>
    <source>
        <strain evidence="2">H19S6</strain>
    </source>
</reference>
<dbReference type="Pfam" id="PF04187">
    <property type="entry name" value="Cofac_haem_bdg"/>
    <property type="match status" value="1"/>
</dbReference>
<keyword evidence="2" id="KW-0449">Lipoprotein</keyword>
<dbReference type="PIRSF" id="PIRSF020419">
    <property type="entry name" value="Fe_uptake_reg_CjrA_prd"/>
    <property type="match status" value="1"/>
</dbReference>
<protein>
    <submittedName>
        <fullName evidence="2">ChaN family lipoprotein</fullName>
    </submittedName>
</protein>
<keyword evidence="3" id="KW-1185">Reference proteome</keyword>
<comment type="caution">
    <text evidence="2">The sequence shown here is derived from an EMBL/GenBank/DDBJ whole genome shotgun (WGS) entry which is preliminary data.</text>
</comment>
<name>A0A9J6PUW3_9ENTR</name>
<dbReference type="EMBL" id="JAMGZK010000043">
    <property type="protein sequence ID" value="MCU6664127.1"/>
    <property type="molecule type" value="Genomic_DNA"/>
</dbReference>
<organism evidence="2 3">
    <name type="scientific">Silvania hatchlandensis</name>
    <dbReference type="NCBI Taxonomy" id="2926469"/>
    <lineage>
        <taxon>Bacteria</taxon>
        <taxon>Pseudomonadati</taxon>
        <taxon>Pseudomonadota</taxon>
        <taxon>Gammaproteobacteria</taxon>
        <taxon>Enterobacterales</taxon>
        <taxon>Enterobacteriaceae</taxon>
        <taxon>Silvania</taxon>
    </lineage>
</organism>
<proteinExistence type="predicted"/>
<feature type="domain" description="Haem-binding uptake Tiki superfamily ChaN" evidence="1">
    <location>
        <begin position="56"/>
        <end position="252"/>
    </location>
</feature>
<dbReference type="InterPro" id="IPR007314">
    <property type="entry name" value="Cofac_haem-bd_dom"/>
</dbReference>
<dbReference type="RefSeq" id="WP_271281840.1">
    <property type="nucleotide sequence ID" value="NZ_JAMGZK010000043.1"/>
</dbReference>
<accession>A0A9J6PUW3</accession>
<evidence type="ECO:0000313" key="2">
    <source>
        <dbReference type="EMBL" id="MCU6664127.1"/>
    </source>
</evidence>